<evidence type="ECO:0000256" key="1">
    <source>
        <dbReference type="SAM" id="Phobius"/>
    </source>
</evidence>
<feature type="transmembrane region" description="Helical" evidence="1">
    <location>
        <begin position="40"/>
        <end position="58"/>
    </location>
</feature>
<keyword evidence="1" id="KW-1133">Transmembrane helix</keyword>
<feature type="transmembrane region" description="Helical" evidence="1">
    <location>
        <begin position="547"/>
        <end position="568"/>
    </location>
</feature>
<keyword evidence="1" id="KW-0812">Transmembrane</keyword>
<evidence type="ECO:0000313" key="3">
    <source>
        <dbReference type="Proteomes" id="UP001303473"/>
    </source>
</evidence>
<dbReference type="AlphaFoldDB" id="A0AAN6S7F1"/>
<sequence length="602" mass="67724">MANDTVQALLEANRDNVTALSTIRAPQWAPAPEYRGTSSILWSCMLTIVACVYTALHLNIPAKNLRGSEWRLGAHKALWALAALLVPELVLYIAASQFFNAWWLQRKLNELLLSIPAEERVLSVPVSLKYCFFVVMGGMQVPIDDLCDKHDEQDHGQLMTLSYKGVWQLAKLGHFLPASDAMIDDRSKASVLQKCLVLLQVSWMALNCVIRRAYGLPLTLLEIHTMVHVVCAAVMYAFLFEKPLDILEPEVLDSSSWQNALALMVQLSSETECYPLTVYPRQSASQEPVIAKELNSKGVLVDSIDNQTGEPIYVRWMQLPDRIGQRWRAGDVLPCGLGPQSGDHVLTGRTVVRLERISNLLDALERGGNETGVREIKPLKSWFSKEGNYYHDAFSRSGNLPPELAFYKDPKFVEKTILDFKLANNSELPMLMIYLFTQAFDLRSVGKRVLVKLADNFSAGIRHLFTFYLPAIYGGVHLFAWNAEFPSAPEALLWKISCISIMAMPSWLFLLILSALRYNLFRMQRVSSSEGGRNNGVLHSIRTFVRILYICVICVISVIGVAFALLYILARLYIIVESFISLRAVPVGVYLTPSWIQMIPHV</sequence>
<keyword evidence="1" id="KW-0472">Membrane</keyword>
<reference evidence="3" key="1">
    <citation type="journal article" date="2023" name="Mol. Phylogenet. Evol.">
        <title>Genome-scale phylogeny and comparative genomics of the fungal order Sordariales.</title>
        <authorList>
            <person name="Hensen N."/>
            <person name="Bonometti L."/>
            <person name="Westerberg I."/>
            <person name="Brannstrom I.O."/>
            <person name="Guillou S."/>
            <person name="Cros-Aarteil S."/>
            <person name="Calhoun S."/>
            <person name="Haridas S."/>
            <person name="Kuo A."/>
            <person name="Mondo S."/>
            <person name="Pangilinan J."/>
            <person name="Riley R."/>
            <person name="LaButti K."/>
            <person name="Andreopoulos B."/>
            <person name="Lipzen A."/>
            <person name="Chen C."/>
            <person name="Yan M."/>
            <person name="Daum C."/>
            <person name="Ng V."/>
            <person name="Clum A."/>
            <person name="Steindorff A."/>
            <person name="Ohm R.A."/>
            <person name="Martin F."/>
            <person name="Silar P."/>
            <person name="Natvig D.O."/>
            <person name="Lalanne C."/>
            <person name="Gautier V."/>
            <person name="Ament-Velasquez S.L."/>
            <person name="Kruys A."/>
            <person name="Hutchinson M.I."/>
            <person name="Powell A.J."/>
            <person name="Barry K."/>
            <person name="Miller A.N."/>
            <person name="Grigoriev I.V."/>
            <person name="Debuchy R."/>
            <person name="Gladieux P."/>
            <person name="Hiltunen Thoren M."/>
            <person name="Johannesson H."/>
        </authorList>
    </citation>
    <scope>NUCLEOTIDE SEQUENCE [LARGE SCALE GENOMIC DNA]</scope>
    <source>
        <strain evidence="3">CBS 340.73</strain>
    </source>
</reference>
<accession>A0AAN6S7F1</accession>
<protein>
    <submittedName>
        <fullName evidence="2">Uncharacterized protein</fullName>
    </submittedName>
</protein>
<feature type="transmembrane region" description="Helical" evidence="1">
    <location>
        <begin position="78"/>
        <end position="102"/>
    </location>
</feature>
<comment type="caution">
    <text evidence="2">The sequence shown here is derived from an EMBL/GenBank/DDBJ whole genome shotgun (WGS) entry which is preliminary data.</text>
</comment>
<gene>
    <name evidence="2" type="ORF">QBC46DRAFT_377836</name>
</gene>
<keyword evidence="3" id="KW-1185">Reference proteome</keyword>
<organism evidence="2 3">
    <name type="scientific">Diplogelasinospora grovesii</name>
    <dbReference type="NCBI Taxonomy" id="303347"/>
    <lineage>
        <taxon>Eukaryota</taxon>
        <taxon>Fungi</taxon>
        <taxon>Dikarya</taxon>
        <taxon>Ascomycota</taxon>
        <taxon>Pezizomycotina</taxon>
        <taxon>Sordariomycetes</taxon>
        <taxon>Sordariomycetidae</taxon>
        <taxon>Sordariales</taxon>
        <taxon>Diplogelasinosporaceae</taxon>
        <taxon>Diplogelasinospora</taxon>
    </lineage>
</organism>
<dbReference type="Proteomes" id="UP001303473">
    <property type="component" value="Unassembled WGS sequence"/>
</dbReference>
<feature type="transmembrane region" description="Helical" evidence="1">
    <location>
        <begin position="461"/>
        <end position="480"/>
    </location>
</feature>
<dbReference type="PANTHER" id="PTHR35043:SF7">
    <property type="entry name" value="TRANSCRIPTION FACTOR DOMAIN-CONTAINING PROTEIN"/>
    <property type="match status" value="1"/>
</dbReference>
<dbReference type="PANTHER" id="PTHR35043">
    <property type="entry name" value="TRANSCRIPTION FACTOR DOMAIN-CONTAINING PROTEIN"/>
    <property type="match status" value="1"/>
</dbReference>
<evidence type="ECO:0000313" key="2">
    <source>
        <dbReference type="EMBL" id="KAK3943220.1"/>
    </source>
</evidence>
<name>A0AAN6S7F1_9PEZI</name>
<feature type="transmembrane region" description="Helical" evidence="1">
    <location>
        <begin position="492"/>
        <end position="516"/>
    </location>
</feature>
<dbReference type="EMBL" id="MU853767">
    <property type="protein sequence ID" value="KAK3943220.1"/>
    <property type="molecule type" value="Genomic_DNA"/>
</dbReference>
<proteinExistence type="predicted"/>